<dbReference type="InterPro" id="IPR019888">
    <property type="entry name" value="Tscrpt_reg_AsnC-like"/>
</dbReference>
<feature type="domain" description="HTH asnC-type" evidence="4">
    <location>
        <begin position="1"/>
        <end position="67"/>
    </location>
</feature>
<proteinExistence type="predicted"/>
<dbReference type="Pfam" id="PF01037">
    <property type="entry name" value="AsnC_trans_reg"/>
    <property type="match status" value="1"/>
</dbReference>
<dbReference type="GO" id="GO:0043565">
    <property type="term" value="F:sequence-specific DNA binding"/>
    <property type="evidence" value="ECO:0007669"/>
    <property type="project" value="InterPro"/>
</dbReference>
<protein>
    <submittedName>
        <fullName evidence="5">AsnC family transcriptional regulator</fullName>
    </submittedName>
</protein>
<dbReference type="RefSeq" id="WP_062952838.1">
    <property type="nucleotide sequence ID" value="NZ_CP136684.1"/>
</dbReference>
<evidence type="ECO:0000259" key="4">
    <source>
        <dbReference type="PROSITE" id="PS50956"/>
    </source>
</evidence>
<dbReference type="InterPro" id="IPR000485">
    <property type="entry name" value="AsnC-type_HTH_dom"/>
</dbReference>
<dbReference type="SUPFAM" id="SSF46785">
    <property type="entry name" value="Winged helix' DNA-binding domain"/>
    <property type="match status" value="1"/>
</dbReference>
<dbReference type="Gene3D" id="3.30.70.920">
    <property type="match status" value="1"/>
</dbReference>
<dbReference type="AlphaFoldDB" id="A0A154L279"/>
<evidence type="ECO:0000256" key="1">
    <source>
        <dbReference type="ARBA" id="ARBA00023015"/>
    </source>
</evidence>
<dbReference type="GO" id="GO:0043200">
    <property type="term" value="P:response to amino acid"/>
    <property type="evidence" value="ECO:0007669"/>
    <property type="project" value="TreeGrafter"/>
</dbReference>
<dbReference type="InterPro" id="IPR036388">
    <property type="entry name" value="WH-like_DNA-bd_sf"/>
</dbReference>
<dbReference type="Pfam" id="PF13404">
    <property type="entry name" value="HTH_AsnC-type"/>
    <property type="match status" value="1"/>
</dbReference>
<keyword evidence="1" id="KW-0805">Transcription regulation</keyword>
<dbReference type="PANTHER" id="PTHR30154:SF53">
    <property type="entry name" value="HTH-TYPE TRANSCRIPTIONAL REGULATOR LRPC"/>
    <property type="match status" value="1"/>
</dbReference>
<dbReference type="GO" id="GO:0005829">
    <property type="term" value="C:cytosol"/>
    <property type="evidence" value="ECO:0007669"/>
    <property type="project" value="TreeGrafter"/>
</dbReference>
<dbReference type="OrthoDB" id="9809462at2"/>
<dbReference type="PANTHER" id="PTHR30154">
    <property type="entry name" value="LEUCINE-RESPONSIVE REGULATORY PROTEIN"/>
    <property type="match status" value="1"/>
</dbReference>
<gene>
    <name evidence="5" type="ORF">AUP42_04760</name>
</gene>
<sequence length="138" mass="14959">MDDLDRRLLAELRVNARASVPKLAQLLGVAAGTVKTRMDRLIDQGVIAGFTVRLRDDAADGTIRGVMMIELSGKNVKTLVASLRKNLGFAALHTTNGEWDLIAEIQVPALSDFHQVVTTVRAMEGIAKTESYLFLGPA</sequence>
<evidence type="ECO:0000256" key="2">
    <source>
        <dbReference type="ARBA" id="ARBA00023125"/>
    </source>
</evidence>
<accession>A0A154L279</accession>
<reference evidence="5 6" key="1">
    <citation type="submission" date="2015-12" db="EMBL/GenBank/DDBJ databases">
        <title>Genome sequence of Thalassospira lucentensis MCCC 1A02072.</title>
        <authorList>
            <person name="Lu L."/>
            <person name="Lai Q."/>
            <person name="Shao Z."/>
            <person name="Qian P."/>
        </authorList>
    </citation>
    <scope>NUCLEOTIDE SEQUENCE [LARGE SCALE GENOMIC DNA]</scope>
    <source>
        <strain evidence="5 6">MCCC 1A02072</strain>
    </source>
</reference>
<evidence type="ECO:0000256" key="3">
    <source>
        <dbReference type="ARBA" id="ARBA00023163"/>
    </source>
</evidence>
<dbReference type="InterPro" id="IPR019887">
    <property type="entry name" value="Tscrpt_reg_AsnC/Lrp_C"/>
</dbReference>
<dbReference type="SUPFAM" id="SSF54909">
    <property type="entry name" value="Dimeric alpha+beta barrel"/>
    <property type="match status" value="1"/>
</dbReference>
<dbReference type="SMART" id="SM00344">
    <property type="entry name" value="HTH_ASNC"/>
    <property type="match status" value="1"/>
</dbReference>
<organism evidence="5 6">
    <name type="scientific">Thalassospira lucentensis</name>
    <dbReference type="NCBI Taxonomy" id="168935"/>
    <lineage>
        <taxon>Bacteria</taxon>
        <taxon>Pseudomonadati</taxon>
        <taxon>Pseudomonadota</taxon>
        <taxon>Alphaproteobacteria</taxon>
        <taxon>Rhodospirillales</taxon>
        <taxon>Thalassospiraceae</taxon>
        <taxon>Thalassospira</taxon>
    </lineage>
</organism>
<dbReference type="PROSITE" id="PS50956">
    <property type="entry name" value="HTH_ASNC_2"/>
    <property type="match status" value="1"/>
</dbReference>
<keyword evidence="2" id="KW-0238">DNA-binding</keyword>
<dbReference type="PRINTS" id="PR00033">
    <property type="entry name" value="HTHASNC"/>
</dbReference>
<comment type="caution">
    <text evidence="5">The sequence shown here is derived from an EMBL/GenBank/DDBJ whole genome shotgun (WGS) entry which is preliminary data.</text>
</comment>
<keyword evidence="3" id="KW-0804">Transcription</keyword>
<dbReference type="Proteomes" id="UP000076335">
    <property type="component" value="Unassembled WGS sequence"/>
</dbReference>
<evidence type="ECO:0000313" key="6">
    <source>
        <dbReference type="Proteomes" id="UP000076335"/>
    </source>
</evidence>
<evidence type="ECO:0000313" key="5">
    <source>
        <dbReference type="EMBL" id="KZB62262.1"/>
    </source>
</evidence>
<dbReference type="Gene3D" id="1.10.10.10">
    <property type="entry name" value="Winged helix-like DNA-binding domain superfamily/Winged helix DNA-binding domain"/>
    <property type="match status" value="1"/>
</dbReference>
<dbReference type="EMBL" id="LPVY01000021">
    <property type="protein sequence ID" value="KZB62262.1"/>
    <property type="molecule type" value="Genomic_DNA"/>
</dbReference>
<name>A0A154L279_9PROT</name>
<dbReference type="InterPro" id="IPR011008">
    <property type="entry name" value="Dimeric_a/b-barrel"/>
</dbReference>
<dbReference type="InterPro" id="IPR036390">
    <property type="entry name" value="WH_DNA-bd_sf"/>
</dbReference>